<accession>A0A4R5CUJ6</accession>
<keyword evidence="3" id="KW-1185">Reference proteome</keyword>
<proteinExistence type="predicted"/>
<gene>
    <name evidence="2" type="ORF">E1269_20805</name>
</gene>
<feature type="region of interest" description="Disordered" evidence="1">
    <location>
        <begin position="124"/>
        <end position="146"/>
    </location>
</feature>
<protein>
    <submittedName>
        <fullName evidence="2">Uncharacterized protein</fullName>
    </submittedName>
</protein>
<dbReference type="InParanoid" id="A0A4R5CUJ6"/>
<evidence type="ECO:0000313" key="3">
    <source>
        <dbReference type="Proteomes" id="UP000294739"/>
    </source>
</evidence>
<organism evidence="2 3">
    <name type="scientific">Jiangella asiatica</name>
    <dbReference type="NCBI Taxonomy" id="2530372"/>
    <lineage>
        <taxon>Bacteria</taxon>
        <taxon>Bacillati</taxon>
        <taxon>Actinomycetota</taxon>
        <taxon>Actinomycetes</taxon>
        <taxon>Jiangellales</taxon>
        <taxon>Jiangellaceae</taxon>
        <taxon>Jiangella</taxon>
    </lineage>
</organism>
<evidence type="ECO:0000256" key="1">
    <source>
        <dbReference type="SAM" id="MobiDB-lite"/>
    </source>
</evidence>
<dbReference type="Proteomes" id="UP000294739">
    <property type="component" value="Unassembled WGS sequence"/>
</dbReference>
<dbReference type="OrthoDB" id="1822491at2"/>
<name>A0A4R5CUJ6_9ACTN</name>
<evidence type="ECO:0000313" key="2">
    <source>
        <dbReference type="EMBL" id="TDE03100.1"/>
    </source>
</evidence>
<dbReference type="AlphaFoldDB" id="A0A4R5CUJ6"/>
<dbReference type="EMBL" id="SMKZ01000033">
    <property type="protein sequence ID" value="TDE03100.1"/>
    <property type="molecule type" value="Genomic_DNA"/>
</dbReference>
<comment type="caution">
    <text evidence="2">The sequence shown here is derived from an EMBL/GenBank/DDBJ whole genome shotgun (WGS) entry which is preliminary data.</text>
</comment>
<sequence>MTSGHGVDSSPEKITTDPLGATLIAERAALLAGRDDEFVAVTVQYWTGRATATGMSFRPKRQRALAPQSVRRLAVRTAASRWLPKKRASEERRSVPLAAAIPTSREPCDKCSWPASRAVARRTHGAARHAPDLACPDPLRALTSAP</sequence>
<reference evidence="2 3" key="1">
    <citation type="submission" date="2019-03" db="EMBL/GenBank/DDBJ databases">
        <title>Draft genome sequences of novel Actinobacteria.</title>
        <authorList>
            <person name="Sahin N."/>
            <person name="Ay H."/>
            <person name="Saygin H."/>
        </authorList>
    </citation>
    <scope>NUCLEOTIDE SEQUENCE [LARGE SCALE GENOMIC DNA]</scope>
    <source>
        <strain evidence="2 3">5K138</strain>
    </source>
</reference>